<feature type="domain" description="Large ribosomal subunit protein bL25 L25" evidence="6">
    <location>
        <begin position="5"/>
        <end position="90"/>
    </location>
</feature>
<keyword evidence="2 5" id="KW-0694">RNA-binding</keyword>
<dbReference type="GO" id="GO:0006412">
    <property type="term" value="P:translation"/>
    <property type="evidence" value="ECO:0007669"/>
    <property type="project" value="UniProtKB-UniRule"/>
</dbReference>
<dbReference type="STRING" id="1798531.A2392_01435"/>
<dbReference type="GO" id="GO:0022625">
    <property type="term" value="C:cytosolic large ribosomal subunit"/>
    <property type="evidence" value="ECO:0007669"/>
    <property type="project" value="TreeGrafter"/>
</dbReference>
<keyword evidence="4 5" id="KW-0687">Ribonucleoprotein</keyword>
<dbReference type="Pfam" id="PF01386">
    <property type="entry name" value="Ribosomal_L25p"/>
    <property type="match status" value="1"/>
</dbReference>
<dbReference type="InterPro" id="IPR020057">
    <property type="entry name" value="Ribosomal_bL25_b-dom"/>
</dbReference>
<evidence type="ECO:0000256" key="5">
    <source>
        <dbReference type="HAMAP-Rule" id="MF_01334"/>
    </source>
</evidence>
<evidence type="ECO:0000256" key="4">
    <source>
        <dbReference type="ARBA" id="ARBA00023274"/>
    </source>
</evidence>
<dbReference type="Pfam" id="PF14693">
    <property type="entry name" value="Ribosomal_TL5_C"/>
    <property type="match status" value="1"/>
</dbReference>
<dbReference type="PANTHER" id="PTHR33284">
    <property type="entry name" value="RIBOSOMAL PROTEIN L25/GLN-TRNA SYNTHETASE, ANTI-CODON-BINDING DOMAIN-CONTAINING PROTEIN"/>
    <property type="match status" value="1"/>
</dbReference>
<evidence type="ECO:0000259" key="6">
    <source>
        <dbReference type="Pfam" id="PF01386"/>
    </source>
</evidence>
<evidence type="ECO:0000259" key="7">
    <source>
        <dbReference type="Pfam" id="PF14693"/>
    </source>
</evidence>
<name>A0A1F6FJT4_9BACT</name>
<dbReference type="InterPro" id="IPR001021">
    <property type="entry name" value="Ribosomal_bL25_long"/>
</dbReference>
<dbReference type="InterPro" id="IPR029751">
    <property type="entry name" value="Ribosomal_L25_dom"/>
</dbReference>
<dbReference type="EMBL" id="MFMS01000002">
    <property type="protein sequence ID" value="OGG86105.1"/>
    <property type="molecule type" value="Genomic_DNA"/>
</dbReference>
<evidence type="ECO:0000256" key="1">
    <source>
        <dbReference type="ARBA" id="ARBA00022730"/>
    </source>
</evidence>
<dbReference type="GO" id="GO:0003735">
    <property type="term" value="F:structural constituent of ribosome"/>
    <property type="evidence" value="ECO:0007669"/>
    <property type="project" value="InterPro"/>
</dbReference>
<comment type="subunit">
    <text evidence="5">Part of the 50S ribosomal subunit; part of the 5S rRNA/L5/L18/L25 subcomplex. Contacts the 5S rRNA. Binds to the 5S rRNA independently of L5 and L18.</text>
</comment>
<evidence type="ECO:0000313" key="8">
    <source>
        <dbReference type="EMBL" id="OGG86105.1"/>
    </source>
</evidence>
<sequence length="211" mass="23013">MTIKLNVLKRTESGKKLVKLRAEGKLPAVVYGAKESSTPLTLDRREFEKAYAEAGESSVIVLTGLDEDKEVLVHDMSFNAVKGGIQHVDFYAVEKGKEVTVPIELTFIGEAPAVKLGGSLTKALHEIEITAKPANLPHEIIVDISVLNTFEDHIRVKDLNIPAGVKVENDPEEMVAVVTEAKDEPVEEVASIDMTAIEVEQKGKKEDEAEA</sequence>
<keyword evidence="3 5" id="KW-0689">Ribosomal protein</keyword>
<dbReference type="Gene3D" id="2.40.240.10">
    <property type="entry name" value="Ribosomal Protein L25, Chain P"/>
    <property type="match status" value="1"/>
</dbReference>
<protein>
    <recommendedName>
        <fullName evidence="5">Large ribosomal subunit protein bL25</fullName>
    </recommendedName>
    <alternativeName>
        <fullName evidence="5">General stress protein CTC</fullName>
    </alternativeName>
</protein>
<dbReference type="SUPFAM" id="SSF50715">
    <property type="entry name" value="Ribosomal protein L25-like"/>
    <property type="match status" value="1"/>
</dbReference>
<feature type="domain" description="Large ribosomal subunit protein bL25 beta" evidence="7">
    <location>
        <begin position="98"/>
        <end position="181"/>
    </location>
</feature>
<dbReference type="CDD" id="cd00495">
    <property type="entry name" value="Ribosomal_L25_TL5_CTC"/>
    <property type="match status" value="1"/>
</dbReference>
<proteinExistence type="inferred from homology"/>
<gene>
    <name evidence="5" type="primary">rplY</name>
    <name evidence="5" type="synonym">ctc</name>
    <name evidence="8" type="ORF">A2392_01435</name>
</gene>
<dbReference type="InterPro" id="IPR020930">
    <property type="entry name" value="Ribosomal_uL5_bac-type"/>
</dbReference>
<keyword evidence="1 5" id="KW-0699">rRNA-binding</keyword>
<dbReference type="GO" id="GO:0008097">
    <property type="term" value="F:5S rRNA binding"/>
    <property type="evidence" value="ECO:0007669"/>
    <property type="project" value="InterPro"/>
</dbReference>
<dbReference type="Gene3D" id="2.170.120.20">
    <property type="entry name" value="Ribosomal protein L25, beta domain"/>
    <property type="match status" value="1"/>
</dbReference>
<dbReference type="AlphaFoldDB" id="A0A1F6FJT4"/>
<accession>A0A1F6FJT4</accession>
<evidence type="ECO:0000256" key="3">
    <source>
        <dbReference type="ARBA" id="ARBA00022980"/>
    </source>
</evidence>
<dbReference type="InterPro" id="IPR020056">
    <property type="entry name" value="Rbsml_bL25/Gln-tRNA_synth_N"/>
</dbReference>
<organism evidence="8 9">
    <name type="scientific">Candidatus Kaiserbacteria bacterium RIFOXYB1_FULL_46_14</name>
    <dbReference type="NCBI Taxonomy" id="1798531"/>
    <lineage>
        <taxon>Bacteria</taxon>
        <taxon>Candidatus Kaiseribacteriota</taxon>
    </lineage>
</organism>
<comment type="caution">
    <text evidence="8">The sequence shown here is derived from an EMBL/GenBank/DDBJ whole genome shotgun (WGS) entry which is preliminary data.</text>
</comment>
<dbReference type="HAMAP" id="MF_01334">
    <property type="entry name" value="Ribosomal_bL25_CTC"/>
    <property type="match status" value="1"/>
</dbReference>
<evidence type="ECO:0000313" key="9">
    <source>
        <dbReference type="Proteomes" id="UP000177395"/>
    </source>
</evidence>
<dbReference type="InterPro" id="IPR011035">
    <property type="entry name" value="Ribosomal_bL25/Gln-tRNA_synth"/>
</dbReference>
<comment type="similarity">
    <text evidence="5">Belongs to the bacterial ribosomal protein bL25 family. CTC subfamily.</text>
</comment>
<dbReference type="InterPro" id="IPR037121">
    <property type="entry name" value="Ribosomal_bL25_C"/>
</dbReference>
<dbReference type="PANTHER" id="PTHR33284:SF1">
    <property type="entry name" value="RIBOSOMAL PROTEIN L25_GLN-TRNA SYNTHETASE, ANTI-CODON-BINDING DOMAIN-CONTAINING PROTEIN"/>
    <property type="match status" value="1"/>
</dbReference>
<reference evidence="8 9" key="1">
    <citation type="journal article" date="2016" name="Nat. Commun.">
        <title>Thousands of microbial genomes shed light on interconnected biogeochemical processes in an aquifer system.</title>
        <authorList>
            <person name="Anantharaman K."/>
            <person name="Brown C.T."/>
            <person name="Hug L.A."/>
            <person name="Sharon I."/>
            <person name="Castelle C.J."/>
            <person name="Probst A.J."/>
            <person name="Thomas B.C."/>
            <person name="Singh A."/>
            <person name="Wilkins M.J."/>
            <person name="Karaoz U."/>
            <person name="Brodie E.L."/>
            <person name="Williams K.H."/>
            <person name="Hubbard S.S."/>
            <person name="Banfield J.F."/>
        </authorList>
    </citation>
    <scope>NUCLEOTIDE SEQUENCE [LARGE SCALE GENOMIC DNA]</scope>
</reference>
<evidence type="ECO:0000256" key="2">
    <source>
        <dbReference type="ARBA" id="ARBA00022884"/>
    </source>
</evidence>
<comment type="function">
    <text evidence="5">This is one of the proteins that binds to the 5S RNA in the ribosome where it forms part of the central protuberance.</text>
</comment>
<dbReference type="NCBIfam" id="TIGR00731">
    <property type="entry name" value="bL25_bact_ctc"/>
    <property type="match status" value="1"/>
</dbReference>
<dbReference type="Proteomes" id="UP000177395">
    <property type="component" value="Unassembled WGS sequence"/>
</dbReference>